<dbReference type="STRING" id="151549.A0A4C1TJY1"/>
<dbReference type="GO" id="GO:0016020">
    <property type="term" value="C:membrane"/>
    <property type="evidence" value="ECO:0007669"/>
    <property type="project" value="TreeGrafter"/>
</dbReference>
<evidence type="ECO:0000313" key="2">
    <source>
        <dbReference type="EMBL" id="GBP13601.1"/>
    </source>
</evidence>
<dbReference type="InterPro" id="IPR012464">
    <property type="entry name" value="DUF1676"/>
</dbReference>
<dbReference type="Pfam" id="PF07898">
    <property type="entry name" value="DUF1676"/>
    <property type="match status" value="1"/>
</dbReference>
<dbReference type="OrthoDB" id="8119930at2759"/>
<accession>A0A4C1TJY1</accession>
<organism evidence="2 3">
    <name type="scientific">Eumeta variegata</name>
    <name type="common">Bagworm moth</name>
    <name type="synonym">Eumeta japonica</name>
    <dbReference type="NCBI Taxonomy" id="151549"/>
    <lineage>
        <taxon>Eukaryota</taxon>
        <taxon>Metazoa</taxon>
        <taxon>Ecdysozoa</taxon>
        <taxon>Arthropoda</taxon>
        <taxon>Hexapoda</taxon>
        <taxon>Insecta</taxon>
        <taxon>Pterygota</taxon>
        <taxon>Neoptera</taxon>
        <taxon>Endopterygota</taxon>
        <taxon>Lepidoptera</taxon>
        <taxon>Glossata</taxon>
        <taxon>Ditrysia</taxon>
        <taxon>Tineoidea</taxon>
        <taxon>Psychidae</taxon>
        <taxon>Oiketicinae</taxon>
        <taxon>Eumeta</taxon>
    </lineage>
</organism>
<name>A0A4C1TJY1_EUMVA</name>
<reference evidence="2 3" key="1">
    <citation type="journal article" date="2019" name="Commun. Biol.">
        <title>The bagworm genome reveals a unique fibroin gene that provides high tensile strength.</title>
        <authorList>
            <person name="Kono N."/>
            <person name="Nakamura H."/>
            <person name="Ohtoshi R."/>
            <person name="Tomita M."/>
            <person name="Numata K."/>
            <person name="Arakawa K."/>
        </authorList>
    </citation>
    <scope>NUCLEOTIDE SEQUENCE [LARGE SCALE GENOMIC DNA]</scope>
</reference>
<feature type="region of interest" description="Disordered" evidence="1">
    <location>
        <begin position="156"/>
        <end position="184"/>
    </location>
</feature>
<dbReference type="AlphaFoldDB" id="A0A4C1TJY1"/>
<evidence type="ECO:0000313" key="3">
    <source>
        <dbReference type="Proteomes" id="UP000299102"/>
    </source>
</evidence>
<dbReference type="PANTHER" id="PTHR21879:SF13">
    <property type="entry name" value="OSIRIS 18"/>
    <property type="match status" value="1"/>
</dbReference>
<keyword evidence="3" id="KW-1185">Reference proteome</keyword>
<evidence type="ECO:0000256" key="1">
    <source>
        <dbReference type="SAM" id="MobiDB-lite"/>
    </source>
</evidence>
<sequence length="184" mass="20930">MATRAFAQHSQQSASDLAFDMYHSCLKDFSAKCVQPKAMRWFNEALKRDEILITDQLSIVRTAKLNEETQQRALDADERMFNEIDNFLATHALRIKAPEYFQSAEARSMVPDFLLNNALTQGAVVPLAERDQDHHLDIPHHVDHIEHLEHAAPAWDPHGWARSSSQENNHADAQDMAFAGQNDD</sequence>
<dbReference type="EMBL" id="BGZK01005336">
    <property type="protein sequence ID" value="GBP13601.1"/>
    <property type="molecule type" value="Genomic_DNA"/>
</dbReference>
<dbReference type="Proteomes" id="UP000299102">
    <property type="component" value="Unassembled WGS sequence"/>
</dbReference>
<protein>
    <submittedName>
        <fullName evidence="2">Uncharacterized protein</fullName>
    </submittedName>
</protein>
<comment type="caution">
    <text evidence="2">The sequence shown here is derived from an EMBL/GenBank/DDBJ whole genome shotgun (WGS) entry which is preliminary data.</text>
</comment>
<proteinExistence type="predicted"/>
<dbReference type="PANTHER" id="PTHR21879">
    <property type="entry name" value="FI03362P-RELATED-RELATED"/>
    <property type="match status" value="1"/>
</dbReference>
<gene>
    <name evidence="2" type="ORF">EVAR_72312_1</name>
</gene>